<dbReference type="EMBL" id="CP010802">
    <property type="protein sequence ID" value="ALC16014.1"/>
    <property type="molecule type" value="Genomic_DNA"/>
</dbReference>
<dbReference type="InterPro" id="IPR018639">
    <property type="entry name" value="DUF2062"/>
</dbReference>
<dbReference type="Proteomes" id="UP000057158">
    <property type="component" value="Chromosome"/>
</dbReference>
<feature type="domain" description="DUF2062" evidence="3">
    <location>
        <begin position="264"/>
        <end position="385"/>
    </location>
</feature>
<evidence type="ECO:0000256" key="1">
    <source>
        <dbReference type="SAM" id="Phobius"/>
    </source>
</evidence>
<feature type="domain" description="Glycosyltransferase 2-like" evidence="2">
    <location>
        <begin position="10"/>
        <end position="130"/>
    </location>
</feature>
<dbReference type="PANTHER" id="PTHR48090:SF7">
    <property type="entry name" value="RFBJ PROTEIN"/>
    <property type="match status" value="1"/>
</dbReference>
<feature type="transmembrane region" description="Helical" evidence="1">
    <location>
        <begin position="307"/>
        <end position="330"/>
    </location>
</feature>
<proteinExistence type="predicted"/>
<protein>
    <submittedName>
        <fullName evidence="4">Glycosyl transferase family 2</fullName>
    </submittedName>
</protein>
<organism evidence="4 5">
    <name type="scientific">Desulfuromonas soudanensis</name>
    <dbReference type="NCBI Taxonomy" id="1603606"/>
    <lineage>
        <taxon>Bacteria</taxon>
        <taxon>Pseudomonadati</taxon>
        <taxon>Thermodesulfobacteriota</taxon>
        <taxon>Desulfuromonadia</taxon>
        <taxon>Desulfuromonadales</taxon>
        <taxon>Desulfuromonadaceae</taxon>
        <taxon>Desulfuromonas</taxon>
    </lineage>
</organism>
<keyword evidence="1" id="KW-0472">Membrane</keyword>
<dbReference type="STRING" id="1603606.DSOUD_1233"/>
<reference evidence="4 5" key="1">
    <citation type="submission" date="2015-07" db="EMBL/GenBank/DDBJ databases">
        <title>Isolation and Genomic Characterization of a Novel Halophilic Metal-Reducing Deltaproteobacterium from the Deep Subsurface.</title>
        <authorList>
            <person name="Badalamenti J.P."/>
            <person name="Summers Z.M."/>
            <person name="Gralnick J.A."/>
            <person name="Bond D.R."/>
        </authorList>
    </citation>
    <scope>NUCLEOTIDE SEQUENCE [LARGE SCALE GENOMIC DNA]</scope>
    <source>
        <strain evidence="4 5">WTL</strain>
    </source>
</reference>
<keyword evidence="1" id="KW-1133">Transmembrane helix</keyword>
<feature type="transmembrane region" description="Helical" evidence="1">
    <location>
        <begin position="272"/>
        <end position="295"/>
    </location>
</feature>
<keyword evidence="1" id="KW-0812">Transmembrane</keyword>
<dbReference type="Pfam" id="PF09835">
    <property type="entry name" value="DUF2062"/>
    <property type="match status" value="1"/>
</dbReference>
<gene>
    <name evidence="4" type="ORF">DSOUD_1233</name>
</gene>
<dbReference type="RefSeq" id="WP_198300374.1">
    <property type="nucleotide sequence ID" value="NZ_CP010802.1"/>
</dbReference>
<dbReference type="GO" id="GO:0016740">
    <property type="term" value="F:transferase activity"/>
    <property type="evidence" value="ECO:0007669"/>
    <property type="project" value="UniProtKB-KW"/>
</dbReference>
<evidence type="ECO:0000313" key="5">
    <source>
        <dbReference type="Proteomes" id="UP000057158"/>
    </source>
</evidence>
<keyword evidence="4" id="KW-0808">Transferase</keyword>
<evidence type="ECO:0000313" key="4">
    <source>
        <dbReference type="EMBL" id="ALC16014.1"/>
    </source>
</evidence>
<dbReference type="InterPro" id="IPR001173">
    <property type="entry name" value="Glyco_trans_2-like"/>
</dbReference>
<dbReference type="PATRIC" id="fig|1603606.3.peg.1348"/>
<feature type="transmembrane region" description="Helical" evidence="1">
    <location>
        <begin position="355"/>
        <end position="378"/>
    </location>
</feature>
<keyword evidence="5" id="KW-1185">Reference proteome</keyword>
<accession>A0A0M4D1L0</accession>
<evidence type="ECO:0000259" key="2">
    <source>
        <dbReference type="Pfam" id="PF00535"/>
    </source>
</evidence>
<dbReference type="KEGG" id="des:DSOUD_1233"/>
<dbReference type="AlphaFoldDB" id="A0A0M4D1L0"/>
<dbReference type="SUPFAM" id="SSF53448">
    <property type="entry name" value="Nucleotide-diphospho-sugar transferases"/>
    <property type="match status" value="1"/>
</dbReference>
<sequence length="389" mass="42302">MIFDRQKTLVVIPLYNHAATVRAVVEGVLAIHDQVLVVDDGSTDGGGDTLGGLPVALLRHEKNRGKGAAIMTAARQARGQGMTHILTIDADGQHDPADIPLFFRRLSEGPLTVVVGKRNFETENVPASSRFGRKFSNFWLRLQTGQCLGDTQSGFRAYPLAVLEGLKLKEIHYSFEVEVLVKAAWAGVPLADVDISVYYPPAGERISHFRGFMDNLRLTLLNTKLTMRSVAPWPHRRIVVAPGGQAKVSVLHPWRSLRLLLTENTSPAQLSAAGALGVFLGAVPLIALHTIAILFASGFFRLNKVAAVSASQLCIPPLVPALCIEVGYYLRNGSFLTEISLETLGYQGLDRLYEWFLGSLLLGPFLAAVVGGVIYAMASALRREKRVEG</sequence>
<dbReference type="Gene3D" id="3.90.550.10">
    <property type="entry name" value="Spore Coat Polysaccharide Biosynthesis Protein SpsA, Chain A"/>
    <property type="match status" value="1"/>
</dbReference>
<dbReference type="Pfam" id="PF00535">
    <property type="entry name" value="Glycos_transf_2"/>
    <property type="match status" value="1"/>
</dbReference>
<name>A0A0M4D1L0_9BACT</name>
<dbReference type="InterPro" id="IPR050256">
    <property type="entry name" value="Glycosyltransferase_2"/>
</dbReference>
<dbReference type="CDD" id="cd04179">
    <property type="entry name" value="DPM_DPG-synthase_like"/>
    <property type="match status" value="1"/>
</dbReference>
<dbReference type="InterPro" id="IPR029044">
    <property type="entry name" value="Nucleotide-diphossugar_trans"/>
</dbReference>
<dbReference type="PANTHER" id="PTHR48090">
    <property type="entry name" value="UNDECAPRENYL-PHOSPHATE 4-DEOXY-4-FORMAMIDO-L-ARABINOSE TRANSFERASE-RELATED"/>
    <property type="match status" value="1"/>
</dbReference>
<evidence type="ECO:0000259" key="3">
    <source>
        <dbReference type="Pfam" id="PF09835"/>
    </source>
</evidence>